<dbReference type="PANTHER" id="PTHR12526">
    <property type="entry name" value="GLYCOSYLTRANSFERASE"/>
    <property type="match status" value="1"/>
</dbReference>
<dbReference type="Pfam" id="PF00534">
    <property type="entry name" value="Glycos_transf_1"/>
    <property type="match status" value="1"/>
</dbReference>
<keyword evidence="7" id="KW-1185">Reference proteome</keyword>
<evidence type="ECO:0000313" key="6">
    <source>
        <dbReference type="EMBL" id="SEN60612.1"/>
    </source>
</evidence>
<dbReference type="InterPro" id="IPR028098">
    <property type="entry name" value="Glyco_trans_4-like_N"/>
</dbReference>
<evidence type="ECO:0000259" key="5">
    <source>
        <dbReference type="Pfam" id="PF13439"/>
    </source>
</evidence>
<dbReference type="EMBL" id="FOCF01000009">
    <property type="protein sequence ID" value="SEN60612.1"/>
    <property type="molecule type" value="Genomic_DNA"/>
</dbReference>
<dbReference type="Gene3D" id="3.40.50.2000">
    <property type="entry name" value="Glycogen Phosphorylase B"/>
    <property type="match status" value="2"/>
</dbReference>
<keyword evidence="3 6" id="KW-0808">Transferase</keyword>
<evidence type="ECO:0000256" key="2">
    <source>
        <dbReference type="ARBA" id="ARBA00022676"/>
    </source>
</evidence>
<name>A0A1H8HWX6_9SPHN</name>
<reference evidence="7" key="1">
    <citation type="submission" date="2016-10" db="EMBL/GenBank/DDBJ databases">
        <authorList>
            <person name="Varghese N."/>
            <person name="Submissions S."/>
        </authorList>
    </citation>
    <scope>NUCLEOTIDE SEQUENCE [LARGE SCALE GENOMIC DNA]</scope>
    <source>
        <strain evidence="7">S6-262</strain>
    </source>
</reference>
<dbReference type="Pfam" id="PF13439">
    <property type="entry name" value="Glyco_transf_4"/>
    <property type="match status" value="1"/>
</dbReference>
<dbReference type="Proteomes" id="UP000199206">
    <property type="component" value="Unassembled WGS sequence"/>
</dbReference>
<feature type="domain" description="Glycosyltransferase subfamily 4-like N-terminal" evidence="5">
    <location>
        <begin position="46"/>
        <end position="174"/>
    </location>
</feature>
<keyword evidence="2" id="KW-0328">Glycosyltransferase</keyword>
<evidence type="ECO:0000256" key="1">
    <source>
        <dbReference type="ARBA" id="ARBA00009481"/>
    </source>
</evidence>
<feature type="domain" description="Glycosyl transferase family 1" evidence="4">
    <location>
        <begin position="190"/>
        <end position="351"/>
    </location>
</feature>
<organism evidence="6 7">
    <name type="scientific">Sphingomonas gellani</name>
    <dbReference type="NCBI Taxonomy" id="1166340"/>
    <lineage>
        <taxon>Bacteria</taxon>
        <taxon>Pseudomonadati</taxon>
        <taxon>Pseudomonadota</taxon>
        <taxon>Alphaproteobacteria</taxon>
        <taxon>Sphingomonadales</taxon>
        <taxon>Sphingomonadaceae</taxon>
        <taxon>Sphingomonas</taxon>
    </lineage>
</organism>
<evidence type="ECO:0000313" key="7">
    <source>
        <dbReference type="Proteomes" id="UP000199206"/>
    </source>
</evidence>
<evidence type="ECO:0000256" key="3">
    <source>
        <dbReference type="ARBA" id="ARBA00022679"/>
    </source>
</evidence>
<evidence type="ECO:0000259" key="4">
    <source>
        <dbReference type="Pfam" id="PF00534"/>
    </source>
</evidence>
<dbReference type="CDD" id="cd03811">
    <property type="entry name" value="GT4_GT28_WabH-like"/>
    <property type="match status" value="1"/>
</dbReference>
<dbReference type="InterPro" id="IPR001296">
    <property type="entry name" value="Glyco_trans_1"/>
</dbReference>
<gene>
    <name evidence="6" type="ORF">SAMN05192583_3131</name>
</gene>
<dbReference type="PANTHER" id="PTHR12526:SF640">
    <property type="entry name" value="COLANIC ACID BIOSYNTHESIS GLYCOSYLTRANSFERASE WCAL-RELATED"/>
    <property type="match status" value="1"/>
</dbReference>
<dbReference type="OrthoDB" id="9790710at2"/>
<dbReference type="STRING" id="1166340.SAMN05192583_3131"/>
<protein>
    <submittedName>
        <fullName evidence="6">N-acetylgalactosamine-N,N'-diacetylbacillosaminyl-diphospho-undecaprenol 4-alpha-N-acetylgalactosaminyltransferase</fullName>
    </submittedName>
</protein>
<proteinExistence type="inferred from homology"/>
<dbReference type="SUPFAM" id="SSF53756">
    <property type="entry name" value="UDP-Glycosyltransferase/glycogen phosphorylase"/>
    <property type="match status" value="1"/>
</dbReference>
<dbReference type="GO" id="GO:0016757">
    <property type="term" value="F:glycosyltransferase activity"/>
    <property type="evidence" value="ECO:0007669"/>
    <property type="project" value="UniProtKB-KW"/>
</dbReference>
<sequence>MTRGPVLFVINSLAGGGAERVMLTLLAGSQGQMAQNPFELALLDDEPDAYPPPVWLPLARLSTGGSMARGLRSLLALARRRRPRLMVSFLTRANVLCVIVGRMLGCRTVISERVNTSAHLAGPRHRVSRLLVRATYRFADRVIAVSDGVADDLVANFGVRRDRIVVIGNPVDLDNVTSRGGEAVPLPCAPPFIAAMGRLTPTKNMALLVDAYAASGVDVPLVIMGEGPERDVLAAQIARLGLSGRVYLAGFQKNPYAVLAHAALYVSASNGEGFPNALVEAMALGRPVVVTNCASGPSEILADRARESVTGTLETPSGLLVPMNDATALAEAIADVMADPQRRERQGAAGHEVASAYGVERAVSRYWAAFDLDHGFPLTGSS</sequence>
<dbReference type="RefSeq" id="WP_093666658.1">
    <property type="nucleotide sequence ID" value="NZ_FOCF01000009.1"/>
</dbReference>
<comment type="similarity">
    <text evidence="1">Belongs to the glycosyltransferase group 1 family. Glycosyltransferase 4 subfamily.</text>
</comment>
<accession>A0A1H8HWX6</accession>
<dbReference type="AlphaFoldDB" id="A0A1H8HWX6"/>